<dbReference type="KEGG" id="aio:EXH44_06380"/>
<dbReference type="CDD" id="cd22268">
    <property type="entry name" value="DPBB_RlpA-like"/>
    <property type="match status" value="1"/>
</dbReference>
<evidence type="ECO:0000259" key="5">
    <source>
        <dbReference type="Pfam" id="PF03330"/>
    </source>
</evidence>
<evidence type="ECO:0000256" key="4">
    <source>
        <dbReference type="RuleBase" id="RU003495"/>
    </source>
</evidence>
<dbReference type="EMBL" id="CP038145">
    <property type="protein sequence ID" value="QBQ63885.1"/>
    <property type="molecule type" value="Genomic_DNA"/>
</dbReference>
<sequence length="326" mass="35375" precursor="true">MKLTKIATILLASLVAFSPLDSIAAPQKTKSVVAQKTQKKAVAKVVKKSATKKKATAKTVNETQKLYGVKGAVLKPVKVSTSQRTYREKGKTHKIIGKEASKQYSQTGVASYYGGEFHGRKTANGEIFNKHAYTAAHKTLALGSYALVTNLRNGKKVIVRINDRGPFSKSRIIDLSKGAAKEIGMIQSGTARVKVEAMQVDSQGYIIGKGAEALYHLAKREGLNLKVKKSGDSLAIKATPATQVEQTTKPATQAVISQPKFAVKVLQLKTEKEAKKVANAVKAKSHIIEKGNRFNVVIDVASANESIKVRQQLNRLGYRVISYSEK</sequence>
<dbReference type="SUPFAM" id="SSF50685">
    <property type="entry name" value="Barwin-like endoglucanases"/>
    <property type="match status" value="1"/>
</dbReference>
<dbReference type="EC" id="4.2.2.-" evidence="3"/>
<dbReference type="GO" id="GO:0000270">
    <property type="term" value="P:peptidoglycan metabolic process"/>
    <property type="evidence" value="ECO:0007669"/>
    <property type="project" value="UniProtKB-UniRule"/>
</dbReference>
<keyword evidence="7" id="KW-1185">Reference proteome</keyword>
<keyword evidence="3" id="KW-0732">Signal</keyword>
<accession>A0A4P7CIF1</accession>
<dbReference type="GO" id="GO:0071555">
    <property type="term" value="P:cell wall organization"/>
    <property type="evidence" value="ECO:0007669"/>
    <property type="project" value="UniProtKB-KW"/>
</dbReference>
<dbReference type="PANTHER" id="PTHR34183:SF1">
    <property type="entry name" value="ENDOLYTIC PEPTIDOGLYCAN TRANSGLYCOSYLASE RLPA"/>
    <property type="match status" value="1"/>
</dbReference>
<name>A0A4P7CIF1_9PAST</name>
<dbReference type="InterPro" id="IPR034718">
    <property type="entry name" value="RlpA"/>
</dbReference>
<evidence type="ECO:0000313" key="7">
    <source>
        <dbReference type="Proteomes" id="UP000294444"/>
    </source>
</evidence>
<keyword evidence="1 3" id="KW-0456">Lyase</keyword>
<dbReference type="HAMAP" id="MF_02071">
    <property type="entry name" value="RlpA"/>
    <property type="match status" value="1"/>
</dbReference>
<proteinExistence type="inferred from homology"/>
<feature type="domain" description="RlpA-like protein double-psi beta-barrel" evidence="5">
    <location>
        <begin position="106"/>
        <end position="195"/>
    </location>
</feature>
<dbReference type="PANTHER" id="PTHR34183">
    <property type="entry name" value="ENDOLYTIC PEPTIDOGLYCAN TRANSGLYCOSYLASE RLPA"/>
    <property type="match status" value="1"/>
</dbReference>
<evidence type="ECO:0000256" key="3">
    <source>
        <dbReference type="HAMAP-Rule" id="MF_02071"/>
    </source>
</evidence>
<dbReference type="InterPro" id="IPR036908">
    <property type="entry name" value="RlpA-like_sf"/>
</dbReference>
<dbReference type="GO" id="GO:0009279">
    <property type="term" value="C:cell outer membrane"/>
    <property type="evidence" value="ECO:0007669"/>
    <property type="project" value="TreeGrafter"/>
</dbReference>
<feature type="signal peptide" evidence="3">
    <location>
        <begin position="1"/>
        <end position="24"/>
    </location>
</feature>
<dbReference type="RefSeq" id="WP_162856724.1">
    <property type="nucleotide sequence ID" value="NZ_CP038145.1"/>
</dbReference>
<evidence type="ECO:0000313" key="6">
    <source>
        <dbReference type="EMBL" id="QBQ63885.1"/>
    </source>
</evidence>
<protein>
    <recommendedName>
        <fullName evidence="3">Endolytic peptidoglycan transglycosylase RlpA</fullName>
        <ecNumber evidence="3">4.2.2.-</ecNumber>
    </recommendedName>
</protein>
<dbReference type="Gene3D" id="2.40.40.10">
    <property type="entry name" value="RlpA-like domain"/>
    <property type="match status" value="1"/>
</dbReference>
<comment type="similarity">
    <text evidence="3 4">Belongs to the RlpA family.</text>
</comment>
<evidence type="ECO:0000256" key="1">
    <source>
        <dbReference type="ARBA" id="ARBA00023239"/>
    </source>
</evidence>
<evidence type="ECO:0000256" key="2">
    <source>
        <dbReference type="ARBA" id="ARBA00023316"/>
    </source>
</evidence>
<comment type="function">
    <text evidence="3">Lytic transglycosylase with a strong preference for naked glycan strands that lack stem peptides.</text>
</comment>
<dbReference type="InterPro" id="IPR009009">
    <property type="entry name" value="RlpA-like_DPBB"/>
</dbReference>
<dbReference type="Pfam" id="PF03330">
    <property type="entry name" value="DPBB_1"/>
    <property type="match status" value="1"/>
</dbReference>
<dbReference type="InterPro" id="IPR012997">
    <property type="entry name" value="RplA"/>
</dbReference>
<reference evidence="6 7" key="1">
    <citation type="submission" date="2019-03" db="EMBL/GenBank/DDBJ databases">
        <authorList>
            <person name="Che Y."/>
            <person name="Zhou L."/>
        </authorList>
    </citation>
    <scope>NUCLEOTIDE SEQUENCE [LARGE SCALE GENOMIC DNA]</scope>
    <source>
        <strain evidence="6 7">AIFJ1607</strain>
    </source>
</reference>
<dbReference type="NCBIfam" id="TIGR00413">
    <property type="entry name" value="rlpA"/>
    <property type="match status" value="1"/>
</dbReference>
<dbReference type="AlphaFoldDB" id="A0A4P7CIF1"/>
<keyword evidence="2 3" id="KW-0961">Cell wall biogenesis/degradation</keyword>
<gene>
    <name evidence="3" type="primary">rlpA</name>
    <name evidence="6" type="ORF">EXH44_06380</name>
</gene>
<feature type="chain" id="PRO_5021053117" description="Endolytic peptidoglycan transglycosylase RlpA" evidence="3">
    <location>
        <begin position="25"/>
        <end position="326"/>
    </location>
</feature>
<dbReference type="GO" id="GO:0008932">
    <property type="term" value="F:lytic endotransglycosylase activity"/>
    <property type="evidence" value="ECO:0007669"/>
    <property type="project" value="UniProtKB-UniRule"/>
</dbReference>
<organism evidence="6 7">
    <name type="scientific">Actinobacillus indolicus</name>
    <dbReference type="NCBI Taxonomy" id="51049"/>
    <lineage>
        <taxon>Bacteria</taxon>
        <taxon>Pseudomonadati</taxon>
        <taxon>Pseudomonadota</taxon>
        <taxon>Gammaproteobacteria</taxon>
        <taxon>Pasteurellales</taxon>
        <taxon>Pasteurellaceae</taxon>
        <taxon>Actinobacillus</taxon>
    </lineage>
</organism>
<dbReference type="Proteomes" id="UP000294444">
    <property type="component" value="Chromosome"/>
</dbReference>